<reference evidence="2" key="1">
    <citation type="journal article" date="2019" name="Int. J. Syst. Evol. Microbiol.">
        <title>The Global Catalogue of Microorganisms (GCM) 10K type strain sequencing project: providing services to taxonomists for standard genome sequencing and annotation.</title>
        <authorList>
            <consortium name="The Broad Institute Genomics Platform"/>
            <consortium name="The Broad Institute Genome Sequencing Center for Infectious Disease"/>
            <person name="Wu L."/>
            <person name="Ma J."/>
        </authorList>
    </citation>
    <scope>NUCLEOTIDE SEQUENCE [LARGE SCALE GENOMIC DNA]</scope>
    <source>
        <strain evidence="2">NBRC 110107</strain>
    </source>
</reference>
<dbReference type="Proteomes" id="UP001156921">
    <property type="component" value="Unassembled WGS sequence"/>
</dbReference>
<keyword evidence="2" id="KW-1185">Reference proteome</keyword>
<name>A0ABQ6BG22_9CAUL</name>
<evidence type="ECO:0008006" key="3">
    <source>
        <dbReference type="Google" id="ProtNLM"/>
    </source>
</evidence>
<organism evidence="1 2">
    <name type="scientific">Brevundimonas denitrificans</name>
    <dbReference type="NCBI Taxonomy" id="1443434"/>
    <lineage>
        <taxon>Bacteria</taxon>
        <taxon>Pseudomonadati</taxon>
        <taxon>Pseudomonadota</taxon>
        <taxon>Alphaproteobacteria</taxon>
        <taxon>Caulobacterales</taxon>
        <taxon>Caulobacteraceae</taxon>
        <taxon>Brevundimonas</taxon>
    </lineage>
</organism>
<dbReference type="EMBL" id="BSOY01000008">
    <property type="protein sequence ID" value="GLS00614.1"/>
    <property type="molecule type" value="Genomic_DNA"/>
</dbReference>
<evidence type="ECO:0000313" key="1">
    <source>
        <dbReference type="EMBL" id="GLS00614.1"/>
    </source>
</evidence>
<comment type="caution">
    <text evidence="1">The sequence shown here is derived from an EMBL/GenBank/DDBJ whole genome shotgun (WGS) entry which is preliminary data.</text>
</comment>
<dbReference type="RefSeq" id="WP_284221030.1">
    <property type="nucleotide sequence ID" value="NZ_BSOY01000008.1"/>
</dbReference>
<evidence type="ECO:0000313" key="2">
    <source>
        <dbReference type="Proteomes" id="UP001156921"/>
    </source>
</evidence>
<accession>A0ABQ6BG22</accession>
<proteinExistence type="predicted"/>
<gene>
    <name evidence="1" type="ORF">GCM10007859_06210</name>
</gene>
<sequence>MTVITHARRKSNLAKMIDSAGGVSVGVALAAARANIEKKRAEAMEIVEAQVTALEAVPVPATPGEAPSRLEQAYHTATGVIDAAGPFELRDICQAAAGLCDLIDAAPAGGKFDWRIVTVHAQSLRLLLTLPPEAIEARVRVLDSLRQVVNRKTAQTG</sequence>
<protein>
    <recommendedName>
        <fullName evidence="3">Chemotaxis protein CheE</fullName>
    </recommendedName>
</protein>